<dbReference type="GO" id="GO:0043953">
    <property type="term" value="P:protein transport by the Tat complex"/>
    <property type="evidence" value="ECO:0007669"/>
    <property type="project" value="UniProtKB-UniRule"/>
</dbReference>
<dbReference type="GO" id="GO:0033281">
    <property type="term" value="C:TAT protein transport complex"/>
    <property type="evidence" value="ECO:0007669"/>
    <property type="project" value="UniProtKB-UniRule"/>
</dbReference>
<feature type="transmembrane region" description="Helical" evidence="5">
    <location>
        <begin position="189"/>
        <end position="205"/>
    </location>
</feature>
<dbReference type="OrthoDB" id="9777044at2"/>
<evidence type="ECO:0000256" key="5">
    <source>
        <dbReference type="HAMAP-Rule" id="MF_00902"/>
    </source>
</evidence>
<dbReference type="STRING" id="1403537.Q428_14115"/>
<dbReference type="InterPro" id="IPR002033">
    <property type="entry name" value="TatC"/>
</dbReference>
<comment type="caution">
    <text evidence="6">The sequence shown here is derived from an EMBL/GenBank/DDBJ whole genome shotgun (WGS) entry which is preliminary data.</text>
</comment>
<keyword evidence="5" id="KW-0813">Transport</keyword>
<organism evidence="6 7">
    <name type="scientific">Fervidicella metallireducens AeB</name>
    <dbReference type="NCBI Taxonomy" id="1403537"/>
    <lineage>
        <taxon>Bacteria</taxon>
        <taxon>Bacillati</taxon>
        <taxon>Bacillota</taxon>
        <taxon>Clostridia</taxon>
        <taxon>Eubacteriales</taxon>
        <taxon>Clostridiaceae</taxon>
        <taxon>Fervidicella</taxon>
    </lineage>
</organism>
<keyword evidence="3 5" id="KW-1133">Transmembrane helix</keyword>
<keyword evidence="7" id="KW-1185">Reference proteome</keyword>
<name>A0A017RS37_9CLOT</name>
<comment type="subunit">
    <text evidence="5">Forms a complex with TatA.</text>
</comment>
<feature type="transmembrane region" description="Helical" evidence="5">
    <location>
        <begin position="20"/>
        <end position="37"/>
    </location>
</feature>
<dbReference type="AlphaFoldDB" id="A0A017RS37"/>
<keyword evidence="5" id="KW-0811">Translocation</keyword>
<dbReference type="EMBL" id="AZQP01000074">
    <property type="protein sequence ID" value="EYE87284.1"/>
    <property type="molecule type" value="Genomic_DNA"/>
</dbReference>
<dbReference type="GO" id="GO:0065002">
    <property type="term" value="P:intracellular protein transmembrane transport"/>
    <property type="evidence" value="ECO:0007669"/>
    <property type="project" value="TreeGrafter"/>
</dbReference>
<dbReference type="PRINTS" id="PR01840">
    <property type="entry name" value="TATCFAMILY"/>
</dbReference>
<evidence type="ECO:0000256" key="3">
    <source>
        <dbReference type="ARBA" id="ARBA00022989"/>
    </source>
</evidence>
<dbReference type="PANTHER" id="PTHR30371:SF0">
    <property type="entry name" value="SEC-INDEPENDENT PROTEIN TRANSLOCASE PROTEIN TATC, CHLOROPLASTIC-RELATED"/>
    <property type="match status" value="1"/>
</dbReference>
<evidence type="ECO:0000313" key="6">
    <source>
        <dbReference type="EMBL" id="EYE87284.1"/>
    </source>
</evidence>
<evidence type="ECO:0000256" key="1">
    <source>
        <dbReference type="ARBA" id="ARBA00004141"/>
    </source>
</evidence>
<protein>
    <recommendedName>
        <fullName evidence="5">Sec-independent protein translocase protein TatC</fullName>
    </recommendedName>
</protein>
<comment type="function">
    <text evidence="5">Part of the twin-arginine translocation (Tat) system that transports large folded proteins containing a characteristic twin-arginine motif in their signal peptide across membranes.</text>
</comment>
<dbReference type="NCBIfam" id="TIGR00945">
    <property type="entry name" value="tatC"/>
    <property type="match status" value="1"/>
</dbReference>
<evidence type="ECO:0000256" key="4">
    <source>
        <dbReference type="ARBA" id="ARBA00023136"/>
    </source>
</evidence>
<dbReference type="RefSeq" id="WP_035381689.1">
    <property type="nucleotide sequence ID" value="NZ_AZQP01000074.1"/>
</dbReference>
<keyword evidence="2 5" id="KW-0812">Transmembrane</keyword>
<keyword evidence="4 5" id="KW-0472">Membrane</keyword>
<feature type="transmembrane region" description="Helical" evidence="5">
    <location>
        <begin position="68"/>
        <end position="87"/>
    </location>
</feature>
<comment type="similarity">
    <text evidence="5">Belongs to the TatC family.</text>
</comment>
<keyword evidence="5" id="KW-0653">Protein transport</keyword>
<evidence type="ECO:0000256" key="2">
    <source>
        <dbReference type="ARBA" id="ARBA00022692"/>
    </source>
</evidence>
<feature type="transmembrane region" description="Helical" evidence="5">
    <location>
        <begin position="211"/>
        <end position="230"/>
    </location>
</feature>
<accession>A0A017RS37</accession>
<dbReference type="GO" id="GO:0009977">
    <property type="term" value="F:proton motive force dependent protein transmembrane transporter activity"/>
    <property type="evidence" value="ECO:0007669"/>
    <property type="project" value="TreeGrafter"/>
</dbReference>
<gene>
    <name evidence="5" type="primary">tatC</name>
    <name evidence="6" type="ORF">Q428_14115</name>
</gene>
<sequence length="243" mass="27764">MKNEEMTVIDHLDEIRKRLFICIVFFIIFSIAAYVYSDLIVNLLKKPIGETALIFTTPVEGFITKLKVAAFGGILGSSPVIFLESILFVSPALYRGEKILLFCLLPFIIALFLGGSFFSFWILLPSTIKFLLSFGSEFMQPMLSAGKYFSFVIWFVLGIGVVFELPIVLLMLSKLGIINYKYLSKKRKYILFMIVVTAALITPTPDAVTLLMVALPLMLLFEISLWIMFIQNKFFRRKAQYRE</sequence>
<proteinExistence type="inferred from homology"/>
<dbReference type="HAMAP" id="MF_00902">
    <property type="entry name" value="TatC"/>
    <property type="match status" value="1"/>
</dbReference>
<dbReference type="Pfam" id="PF00902">
    <property type="entry name" value="TatC"/>
    <property type="match status" value="1"/>
</dbReference>
<dbReference type="PANTHER" id="PTHR30371">
    <property type="entry name" value="SEC-INDEPENDENT PROTEIN TRANSLOCASE PROTEIN TATC"/>
    <property type="match status" value="1"/>
</dbReference>
<evidence type="ECO:0000313" key="7">
    <source>
        <dbReference type="Proteomes" id="UP000019681"/>
    </source>
</evidence>
<keyword evidence="5" id="KW-1003">Cell membrane</keyword>
<feature type="transmembrane region" description="Helical" evidence="5">
    <location>
        <begin position="99"/>
        <end position="124"/>
    </location>
</feature>
<feature type="transmembrane region" description="Helical" evidence="5">
    <location>
        <begin position="151"/>
        <end position="177"/>
    </location>
</feature>
<dbReference type="Proteomes" id="UP000019681">
    <property type="component" value="Unassembled WGS sequence"/>
</dbReference>
<comment type="subcellular location">
    <subcellularLocation>
        <location evidence="5">Cell membrane</location>
        <topology evidence="5">Multi-pass membrane protein</topology>
    </subcellularLocation>
    <subcellularLocation>
        <location evidence="1">Membrane</location>
        <topology evidence="1">Multi-pass membrane protein</topology>
    </subcellularLocation>
</comment>
<reference evidence="6 7" key="1">
    <citation type="journal article" date="2014" name="Genome Announc.">
        <title>Draft Genome Sequence of Fervidicella metallireducens Strain AeBT, an Iron-Reducing Thermoanaerobe from the Great Artesian Basin.</title>
        <authorList>
            <person name="Patel B.K."/>
        </authorList>
    </citation>
    <scope>NUCLEOTIDE SEQUENCE [LARGE SCALE GENOMIC DNA]</scope>
    <source>
        <strain evidence="6 7">AeB</strain>
    </source>
</reference>